<dbReference type="PANTHER" id="PTHR21266:SF60">
    <property type="entry name" value="3-KETOSTEROID-9-ALPHA-MONOOXYGENASE, OXYGENASE COMPONENT"/>
    <property type="match status" value="1"/>
</dbReference>
<reference evidence="8" key="1">
    <citation type="journal article" date="2019" name="Int. J. Syst. Evol. Microbiol.">
        <title>The Global Catalogue of Microorganisms (GCM) 10K type strain sequencing project: providing services to taxonomists for standard genome sequencing and annotation.</title>
        <authorList>
            <consortium name="The Broad Institute Genomics Platform"/>
            <consortium name="The Broad Institute Genome Sequencing Center for Infectious Disease"/>
            <person name="Wu L."/>
            <person name="Ma J."/>
        </authorList>
    </citation>
    <scope>NUCLEOTIDE SEQUENCE [LARGE SCALE GENOMIC DNA]</scope>
    <source>
        <strain evidence="8">NBRC 112502</strain>
    </source>
</reference>
<evidence type="ECO:0000256" key="5">
    <source>
        <dbReference type="ARBA" id="ARBA00023014"/>
    </source>
</evidence>
<dbReference type="EMBL" id="BSOS01000088">
    <property type="protein sequence ID" value="GLR68388.1"/>
    <property type="molecule type" value="Genomic_DNA"/>
</dbReference>
<feature type="domain" description="Rieske" evidence="6">
    <location>
        <begin position="1"/>
        <end position="93"/>
    </location>
</feature>
<evidence type="ECO:0000313" key="7">
    <source>
        <dbReference type="EMBL" id="GLR68388.1"/>
    </source>
</evidence>
<keyword evidence="2" id="KW-0479">Metal-binding</keyword>
<proteinExistence type="predicted"/>
<keyword evidence="8" id="KW-1185">Reference proteome</keyword>
<keyword evidence="1" id="KW-0001">2Fe-2S</keyword>
<evidence type="ECO:0000256" key="3">
    <source>
        <dbReference type="ARBA" id="ARBA00023002"/>
    </source>
</evidence>
<dbReference type="InterPro" id="IPR050584">
    <property type="entry name" value="Cholesterol_7-desaturase"/>
</dbReference>
<sequence>MSSDIGNQELVIWRDAAGIARAMEDRCPHRRAPLSRGCVRENGLIQCGYHGWSFDGETGRLREIPNMKSEQRFPPLYKAQSFAVAESGGFVRVCLTPGAEAPAVDAASLPLYGTAHVGLAQEHYLSTFFDDPGMLFGIKGVEFTPYLASDLKAEAGRLVMERNCQWRGLHWPSSFSSEFPISLLSKTDPLTGETELTLRDDALRTLLTAVIAPVPAARGSTAIRWRARLAKTLNGLRAKQLLIGAPFRVFDTIDAAALRRLTPSASVQWQDLRAAIIQTSQASAA</sequence>
<dbReference type="CDD" id="cd03469">
    <property type="entry name" value="Rieske_RO_Alpha_N"/>
    <property type="match status" value="1"/>
</dbReference>
<keyword evidence="5" id="KW-0411">Iron-sulfur</keyword>
<name>A0ABQ6ADV1_9PROT</name>
<dbReference type="Gene3D" id="2.102.10.10">
    <property type="entry name" value="Rieske [2Fe-2S] iron-sulphur domain"/>
    <property type="match status" value="1"/>
</dbReference>
<keyword evidence="3" id="KW-0560">Oxidoreductase</keyword>
<dbReference type="Proteomes" id="UP001156641">
    <property type="component" value="Unassembled WGS sequence"/>
</dbReference>
<evidence type="ECO:0000256" key="4">
    <source>
        <dbReference type="ARBA" id="ARBA00023004"/>
    </source>
</evidence>
<dbReference type="PANTHER" id="PTHR21266">
    <property type="entry name" value="IRON-SULFUR DOMAIN CONTAINING PROTEIN"/>
    <property type="match status" value="1"/>
</dbReference>
<evidence type="ECO:0000256" key="2">
    <source>
        <dbReference type="ARBA" id="ARBA00022723"/>
    </source>
</evidence>
<organism evidence="7 8">
    <name type="scientific">Acidocella aquatica</name>
    <dbReference type="NCBI Taxonomy" id="1922313"/>
    <lineage>
        <taxon>Bacteria</taxon>
        <taxon>Pseudomonadati</taxon>
        <taxon>Pseudomonadota</taxon>
        <taxon>Alphaproteobacteria</taxon>
        <taxon>Acetobacterales</taxon>
        <taxon>Acidocellaceae</taxon>
        <taxon>Acidocella</taxon>
    </lineage>
</organism>
<evidence type="ECO:0000313" key="8">
    <source>
        <dbReference type="Proteomes" id="UP001156641"/>
    </source>
</evidence>
<comment type="caution">
    <text evidence="7">The sequence shown here is derived from an EMBL/GenBank/DDBJ whole genome shotgun (WGS) entry which is preliminary data.</text>
</comment>
<dbReference type="PROSITE" id="PS51296">
    <property type="entry name" value="RIESKE"/>
    <property type="match status" value="1"/>
</dbReference>
<keyword evidence="4" id="KW-0408">Iron</keyword>
<dbReference type="InterPro" id="IPR017941">
    <property type="entry name" value="Rieske_2Fe-2S"/>
</dbReference>
<protein>
    <submittedName>
        <fullName evidence="7">Rieske iron-sulfur protein</fullName>
    </submittedName>
</protein>
<dbReference type="SUPFAM" id="SSF50022">
    <property type="entry name" value="ISP domain"/>
    <property type="match status" value="1"/>
</dbReference>
<gene>
    <name evidence="7" type="ORF">GCM10010909_30690</name>
</gene>
<accession>A0ABQ6ADV1</accession>
<dbReference type="InterPro" id="IPR036922">
    <property type="entry name" value="Rieske_2Fe-2S_sf"/>
</dbReference>
<evidence type="ECO:0000256" key="1">
    <source>
        <dbReference type="ARBA" id="ARBA00022714"/>
    </source>
</evidence>
<dbReference type="Pfam" id="PF00355">
    <property type="entry name" value="Rieske"/>
    <property type="match status" value="1"/>
</dbReference>
<evidence type="ECO:0000259" key="6">
    <source>
        <dbReference type="PROSITE" id="PS51296"/>
    </source>
</evidence>